<evidence type="ECO:0000256" key="2">
    <source>
        <dbReference type="ARBA" id="ARBA00023242"/>
    </source>
</evidence>
<keyword evidence="2" id="KW-0539">Nucleus</keyword>
<reference evidence="4 5" key="1">
    <citation type="journal article" date="2020" name="IScience">
        <title>Genome Sequencing of the Endangered Kingdonia uniflora (Circaeasteraceae, Ranunculales) Reveals Potential Mechanisms of Evolutionary Specialization.</title>
        <authorList>
            <person name="Sun Y."/>
            <person name="Deng T."/>
            <person name="Zhang A."/>
            <person name="Moore M.J."/>
            <person name="Landis J.B."/>
            <person name="Lin N."/>
            <person name="Zhang H."/>
            <person name="Zhang X."/>
            <person name="Huang J."/>
            <person name="Zhang X."/>
            <person name="Sun H."/>
            <person name="Wang H."/>
        </authorList>
    </citation>
    <scope>NUCLEOTIDE SEQUENCE [LARGE SCALE GENOMIC DNA]</scope>
    <source>
        <strain evidence="4">TB1705</strain>
        <tissue evidence="4">Leaf</tissue>
    </source>
</reference>
<feature type="domain" description="Cell growth-regulating nucleolar protein-like winged helix" evidence="3">
    <location>
        <begin position="44"/>
        <end position="87"/>
    </location>
</feature>
<evidence type="ECO:0000313" key="5">
    <source>
        <dbReference type="Proteomes" id="UP000541444"/>
    </source>
</evidence>
<dbReference type="OrthoDB" id="21474at2759"/>
<protein>
    <recommendedName>
        <fullName evidence="3">Cell growth-regulating nucleolar protein-like winged helix domain-containing protein</fullName>
    </recommendedName>
</protein>
<sequence length="146" mass="16875">MQVLFKEASYSGGGNISFKGTLEDRSYSMTILFQGELPVKDLPIHLIYSNPDRALKLRKLQKLIFNSLKESGVADIEAKFKELLMDKTLFYIEGNYDPLFARLRKVRFANNNIWILDDLHLVFEDLVPQTSLMDFNGFEFEVCNLV</sequence>
<dbReference type="Proteomes" id="UP000541444">
    <property type="component" value="Unassembled WGS sequence"/>
</dbReference>
<comment type="caution">
    <text evidence="4">The sequence shown here is derived from an EMBL/GenBank/DDBJ whole genome shotgun (WGS) entry which is preliminary data.</text>
</comment>
<evidence type="ECO:0000259" key="3">
    <source>
        <dbReference type="Pfam" id="PF25879"/>
    </source>
</evidence>
<keyword evidence="5" id="KW-1185">Reference proteome</keyword>
<evidence type="ECO:0000256" key="1">
    <source>
        <dbReference type="ARBA" id="ARBA00004123"/>
    </source>
</evidence>
<organism evidence="4 5">
    <name type="scientific">Kingdonia uniflora</name>
    <dbReference type="NCBI Taxonomy" id="39325"/>
    <lineage>
        <taxon>Eukaryota</taxon>
        <taxon>Viridiplantae</taxon>
        <taxon>Streptophyta</taxon>
        <taxon>Embryophyta</taxon>
        <taxon>Tracheophyta</taxon>
        <taxon>Spermatophyta</taxon>
        <taxon>Magnoliopsida</taxon>
        <taxon>Ranunculales</taxon>
        <taxon>Circaeasteraceae</taxon>
        <taxon>Kingdonia</taxon>
    </lineage>
</organism>
<evidence type="ECO:0000313" key="4">
    <source>
        <dbReference type="EMBL" id="KAF6153128.1"/>
    </source>
</evidence>
<name>A0A7J7MEF9_9MAGN</name>
<accession>A0A7J7MEF9</accession>
<dbReference type="EMBL" id="JACGCM010001586">
    <property type="protein sequence ID" value="KAF6153128.1"/>
    <property type="molecule type" value="Genomic_DNA"/>
</dbReference>
<comment type="subcellular location">
    <subcellularLocation>
        <location evidence="1">Nucleus</location>
    </subcellularLocation>
</comment>
<proteinExistence type="predicted"/>
<dbReference type="Pfam" id="PF25879">
    <property type="entry name" value="WHD_LYAR"/>
    <property type="match status" value="1"/>
</dbReference>
<gene>
    <name evidence="4" type="ORF">GIB67_034850</name>
</gene>
<dbReference type="InterPro" id="IPR058719">
    <property type="entry name" value="WHD_LYAR"/>
</dbReference>
<dbReference type="AlphaFoldDB" id="A0A7J7MEF9"/>